<dbReference type="Pfam" id="PF20918">
    <property type="entry name" value="SPOCS_spoVID-N"/>
    <property type="match status" value="1"/>
</dbReference>
<dbReference type="KEGG" id="tap:GZ22_10210"/>
<reference evidence="3 4" key="1">
    <citation type="submission" date="2014-07" db="EMBL/GenBank/DDBJ databases">
        <title>Complete genome sequence of a moderately halophilic bacterium Terribacillus aidingensis MP602, isolated from Cryptomeria fortunei in Tianmu mountain in China.</title>
        <authorList>
            <person name="Wang Y."/>
            <person name="Lu P."/>
            <person name="Zhang L."/>
        </authorList>
    </citation>
    <scope>NUCLEOTIDE SEQUENCE [LARGE SCALE GENOMIC DNA]</scope>
    <source>
        <strain evidence="3 4">MP602</strain>
    </source>
</reference>
<feature type="compositionally biased region" description="Basic and acidic residues" evidence="1">
    <location>
        <begin position="263"/>
        <end position="286"/>
    </location>
</feature>
<feature type="compositionally biased region" description="Basic and acidic residues" evidence="1">
    <location>
        <begin position="197"/>
        <end position="208"/>
    </location>
</feature>
<evidence type="ECO:0000256" key="1">
    <source>
        <dbReference type="SAM" id="MobiDB-lite"/>
    </source>
</evidence>
<accession>A0A075LKV9</accession>
<dbReference type="AlphaFoldDB" id="A0A075LKV9"/>
<feature type="region of interest" description="Disordered" evidence="1">
    <location>
        <begin position="184"/>
        <end position="213"/>
    </location>
</feature>
<feature type="compositionally biased region" description="Basic and acidic residues" evidence="1">
    <location>
        <begin position="307"/>
        <end position="320"/>
    </location>
</feature>
<dbReference type="Pfam" id="PF01476">
    <property type="entry name" value="LysM"/>
    <property type="match status" value="1"/>
</dbReference>
<dbReference type="InterPro" id="IPR018392">
    <property type="entry name" value="LysM"/>
</dbReference>
<dbReference type="InterPro" id="IPR036779">
    <property type="entry name" value="LysM_dom_sf"/>
</dbReference>
<dbReference type="GeneID" id="34220456"/>
<feature type="domain" description="LysM" evidence="2">
    <location>
        <begin position="686"/>
        <end position="729"/>
    </location>
</feature>
<feature type="region of interest" description="Disordered" evidence="1">
    <location>
        <begin position="600"/>
        <end position="624"/>
    </location>
</feature>
<dbReference type="PROSITE" id="PS51782">
    <property type="entry name" value="LYSM"/>
    <property type="match status" value="1"/>
</dbReference>
<feature type="region of interest" description="Disordered" evidence="1">
    <location>
        <begin position="564"/>
        <end position="586"/>
    </location>
</feature>
<organism evidence="3 4">
    <name type="scientific">Terribacillus saccharophilus</name>
    <dbReference type="NCBI Taxonomy" id="361277"/>
    <lineage>
        <taxon>Bacteria</taxon>
        <taxon>Bacillati</taxon>
        <taxon>Bacillota</taxon>
        <taxon>Bacilli</taxon>
        <taxon>Bacillales</taxon>
        <taxon>Bacillaceae</taxon>
        <taxon>Terribacillus</taxon>
    </lineage>
</organism>
<proteinExistence type="predicted"/>
<dbReference type="Proteomes" id="UP000027980">
    <property type="component" value="Chromosome"/>
</dbReference>
<dbReference type="EMBL" id="CP008876">
    <property type="protein sequence ID" value="AIF66979.1"/>
    <property type="molecule type" value="Genomic_DNA"/>
</dbReference>
<evidence type="ECO:0000313" key="4">
    <source>
        <dbReference type="Proteomes" id="UP000027980"/>
    </source>
</evidence>
<dbReference type="CDD" id="cd00118">
    <property type="entry name" value="LysM"/>
    <property type="match status" value="1"/>
</dbReference>
<dbReference type="SMART" id="SM00257">
    <property type="entry name" value="LysM"/>
    <property type="match status" value="1"/>
</dbReference>
<feature type="region of interest" description="Disordered" evidence="1">
    <location>
        <begin position="231"/>
        <end position="489"/>
    </location>
</feature>
<feature type="compositionally biased region" description="Basic and acidic residues" evidence="1">
    <location>
        <begin position="238"/>
        <end position="251"/>
    </location>
</feature>
<feature type="compositionally biased region" description="Polar residues" evidence="1">
    <location>
        <begin position="416"/>
        <end position="428"/>
    </location>
</feature>
<dbReference type="OrthoDB" id="2966368at2"/>
<protein>
    <recommendedName>
        <fullName evidence="2">LysM domain-containing protein</fullName>
    </recommendedName>
</protein>
<feature type="compositionally biased region" description="Basic and acidic residues" evidence="1">
    <location>
        <begin position="341"/>
        <end position="354"/>
    </location>
</feature>
<dbReference type="HOGENOM" id="CLU_016531_1_0_9"/>
<sequence>MSSNETTPFMFDIQESLSFRADAQLQDLIGIALEPEISIQEFEHEISVRGVIELTGEYYPIQEVAEGSAVAVSPGTREMENIEKQEAGTNTFYHRFPVEISVPKNRIKQLNDVYVTIDNFDYEVPGSNVLELHATVAIYGVLEERKQAQPQAPQQPYFPPPIPQAEQAKSYTDEIANQIEAQARDNQQYEQQSYQFVKEEPAEAKSEESASYATDEIDAEQQSYQISQDEYVEEAEVVENREETEADARDEYETEEQSYQVSQDEHAVEAAIEVNREETEADARDEYETDEQSYQFTQNEYPEEEVEVNREETEADARDEYETDEQSYQFTQDVYAEEEVEVNKEETEADARDEYETDEQSYQFAQDYVEQKEAEVQDDQDAGGQGYQFSQEYTETEVEAELKAETRDQKIEEQSIPFTQEYAEQTQAEAGPEESETSAASADYIEQRPSEEEQEEPQTFVHDQAPAYPKVTIQAEKPTENSRDEAVYEAEELSHLQNAHQNPEAGKLPEEFFVLPDELEDAYQAADFRQAHIQDDDVYYLDRELPHEEPSDTPDFTFTYQAKQEEAPPEPIRFEAPPLLTPEEDDRWKYKETKTFSEFFGSKPVEPTEVPQADVTAEEVNTEESYEDAYKEVSLQAVPINQELQPEDLPEVIEEEIEEEAERKDSSSNFLVSMFGAREETYTKLRVCIVQERDTLEKIATRYDVPISSIASSNNLEEETVSEGQLLLIPQRRSKKN</sequence>
<name>A0A075LKV9_9BACI</name>
<evidence type="ECO:0000313" key="3">
    <source>
        <dbReference type="EMBL" id="AIF66979.1"/>
    </source>
</evidence>
<feature type="compositionally biased region" description="Polar residues" evidence="1">
    <location>
        <begin position="184"/>
        <end position="195"/>
    </location>
</feature>
<dbReference type="SUPFAM" id="SSF54106">
    <property type="entry name" value="LysM domain"/>
    <property type="match status" value="1"/>
</dbReference>
<feature type="compositionally biased region" description="Basic and acidic residues" evidence="1">
    <location>
        <begin position="400"/>
        <end position="413"/>
    </location>
</feature>
<evidence type="ECO:0000259" key="2">
    <source>
        <dbReference type="PROSITE" id="PS51782"/>
    </source>
</evidence>
<dbReference type="InterPro" id="IPR048862">
    <property type="entry name" value="SPOCS_spoVID_N"/>
</dbReference>
<gene>
    <name evidence="3" type="ORF">GZ22_10210</name>
</gene>
<dbReference type="Gene3D" id="3.10.350.10">
    <property type="entry name" value="LysM domain"/>
    <property type="match status" value="1"/>
</dbReference>
<feature type="compositionally biased region" description="Basic and acidic residues" evidence="1">
    <location>
        <begin position="477"/>
        <end position="486"/>
    </location>
</feature>
<dbReference type="RefSeq" id="WP_038561821.1">
    <property type="nucleotide sequence ID" value="NZ_CP008876.1"/>
</dbReference>